<dbReference type="EMBL" id="BGZK01000113">
    <property type="protein sequence ID" value="GBP19959.1"/>
    <property type="molecule type" value="Genomic_DNA"/>
</dbReference>
<comment type="caution">
    <text evidence="2">The sequence shown here is derived from an EMBL/GenBank/DDBJ whole genome shotgun (WGS) entry which is preliminary data.</text>
</comment>
<gene>
    <name evidence="2" type="ORF">EVAR_11349_1</name>
</gene>
<keyword evidence="3" id="KW-1185">Reference proteome</keyword>
<evidence type="ECO:0000256" key="1">
    <source>
        <dbReference type="SAM" id="MobiDB-lite"/>
    </source>
</evidence>
<proteinExistence type="predicted"/>
<sequence>MILGRRGGKKKKKEKLNKKWERSRQGHAGHVKGTPVSLASCPGHFVLFQLRAERRPPHTGETARSDLSCPASTSRKITRHQCTISRYIPNVPADLRGAA</sequence>
<organism evidence="2 3">
    <name type="scientific">Eumeta variegata</name>
    <name type="common">Bagworm moth</name>
    <name type="synonym">Eumeta japonica</name>
    <dbReference type="NCBI Taxonomy" id="151549"/>
    <lineage>
        <taxon>Eukaryota</taxon>
        <taxon>Metazoa</taxon>
        <taxon>Ecdysozoa</taxon>
        <taxon>Arthropoda</taxon>
        <taxon>Hexapoda</taxon>
        <taxon>Insecta</taxon>
        <taxon>Pterygota</taxon>
        <taxon>Neoptera</taxon>
        <taxon>Endopterygota</taxon>
        <taxon>Lepidoptera</taxon>
        <taxon>Glossata</taxon>
        <taxon>Ditrysia</taxon>
        <taxon>Tineoidea</taxon>
        <taxon>Psychidae</taxon>
        <taxon>Oiketicinae</taxon>
        <taxon>Eumeta</taxon>
    </lineage>
</organism>
<dbReference type="AlphaFoldDB" id="A0A4C1U0Z9"/>
<evidence type="ECO:0000313" key="2">
    <source>
        <dbReference type="EMBL" id="GBP19959.1"/>
    </source>
</evidence>
<feature type="region of interest" description="Disordered" evidence="1">
    <location>
        <begin position="1"/>
        <end position="35"/>
    </location>
</feature>
<name>A0A4C1U0Z9_EUMVA</name>
<feature type="region of interest" description="Disordered" evidence="1">
    <location>
        <begin position="52"/>
        <end position="75"/>
    </location>
</feature>
<feature type="compositionally biased region" description="Basic and acidic residues" evidence="1">
    <location>
        <begin position="52"/>
        <end position="64"/>
    </location>
</feature>
<accession>A0A4C1U0Z9</accession>
<reference evidence="2 3" key="1">
    <citation type="journal article" date="2019" name="Commun. Biol.">
        <title>The bagworm genome reveals a unique fibroin gene that provides high tensile strength.</title>
        <authorList>
            <person name="Kono N."/>
            <person name="Nakamura H."/>
            <person name="Ohtoshi R."/>
            <person name="Tomita M."/>
            <person name="Numata K."/>
            <person name="Arakawa K."/>
        </authorList>
    </citation>
    <scope>NUCLEOTIDE SEQUENCE [LARGE SCALE GENOMIC DNA]</scope>
</reference>
<dbReference type="Proteomes" id="UP000299102">
    <property type="component" value="Unassembled WGS sequence"/>
</dbReference>
<feature type="compositionally biased region" description="Basic residues" evidence="1">
    <location>
        <begin position="1"/>
        <end position="16"/>
    </location>
</feature>
<protein>
    <submittedName>
        <fullName evidence="2">Uncharacterized protein</fullName>
    </submittedName>
</protein>
<evidence type="ECO:0000313" key="3">
    <source>
        <dbReference type="Proteomes" id="UP000299102"/>
    </source>
</evidence>